<dbReference type="InterPro" id="IPR004089">
    <property type="entry name" value="MCPsignal_dom"/>
</dbReference>
<evidence type="ECO:0000256" key="7">
    <source>
        <dbReference type="SAM" id="Phobius"/>
    </source>
</evidence>
<dbReference type="Proteomes" id="UP000054709">
    <property type="component" value="Unassembled WGS sequence"/>
</dbReference>
<dbReference type="EMBL" id="LCZJ02000030">
    <property type="protein sequence ID" value="KTD85100.1"/>
    <property type="molecule type" value="Genomic_DNA"/>
</dbReference>
<keyword evidence="4 6" id="KW-0807">Transducer</keyword>
<dbReference type="GO" id="GO:0005886">
    <property type="term" value="C:plasma membrane"/>
    <property type="evidence" value="ECO:0007669"/>
    <property type="project" value="UniProtKB-SubCell"/>
</dbReference>
<evidence type="ECO:0000256" key="1">
    <source>
        <dbReference type="ARBA" id="ARBA00004236"/>
    </source>
</evidence>
<comment type="subcellular location">
    <subcellularLocation>
        <location evidence="1">Cell membrane</location>
    </subcellularLocation>
</comment>
<protein>
    <recommendedName>
        <fullName evidence="12">Chemotaxis protein</fullName>
    </recommendedName>
</protein>
<dbReference type="PANTHER" id="PTHR32089:SF112">
    <property type="entry name" value="LYSOZYME-LIKE PROTEIN-RELATED"/>
    <property type="match status" value="1"/>
</dbReference>
<keyword evidence="7" id="KW-1133">Transmembrane helix</keyword>
<feature type="transmembrane region" description="Helical" evidence="7">
    <location>
        <begin position="192"/>
        <end position="214"/>
    </location>
</feature>
<reference evidence="10 11" key="1">
    <citation type="journal article" date="2015" name="Int. Biodeterior. Biodegradation">
        <title>Physiological and genetic screening methods for the isolation of methyl tert-butyl ether-degrading bacteria for bioremediation purposes.</title>
        <authorList>
            <person name="Guisado I.M."/>
            <person name="Purswani J."/>
            <person name="Gonzalez Lopez J."/>
            <person name="Pozo C."/>
        </authorList>
    </citation>
    <scope>NUCLEOTIDE SEQUENCE [LARGE SCALE GENOMIC DNA]</scope>
    <source>
        <strain evidence="10 11">SH7</strain>
    </source>
</reference>
<evidence type="ECO:0000259" key="9">
    <source>
        <dbReference type="PROSITE" id="PS50885"/>
    </source>
</evidence>
<dbReference type="PANTHER" id="PTHR32089">
    <property type="entry name" value="METHYL-ACCEPTING CHEMOTAXIS PROTEIN MCPB"/>
    <property type="match status" value="1"/>
</dbReference>
<feature type="domain" description="HAMP" evidence="9">
    <location>
        <begin position="211"/>
        <end position="263"/>
    </location>
</feature>
<evidence type="ECO:0000256" key="6">
    <source>
        <dbReference type="PROSITE-ProRule" id="PRU00284"/>
    </source>
</evidence>
<dbReference type="Pfam" id="PF00015">
    <property type="entry name" value="MCPsignal"/>
    <property type="match status" value="1"/>
</dbReference>
<dbReference type="Gene3D" id="6.10.340.10">
    <property type="match status" value="1"/>
</dbReference>
<keyword evidence="2" id="KW-1003">Cell membrane</keyword>
<organism evidence="10 11">
    <name type="scientific">Paenibacillus etheri</name>
    <dbReference type="NCBI Taxonomy" id="1306852"/>
    <lineage>
        <taxon>Bacteria</taxon>
        <taxon>Bacillati</taxon>
        <taxon>Bacillota</taxon>
        <taxon>Bacilli</taxon>
        <taxon>Bacillales</taxon>
        <taxon>Paenibacillaceae</taxon>
        <taxon>Paenibacillus</taxon>
    </lineage>
</organism>
<dbReference type="RefSeq" id="WP_060625104.1">
    <property type="nucleotide sequence ID" value="NZ_LCZJ02000030.1"/>
</dbReference>
<dbReference type="CDD" id="cd06225">
    <property type="entry name" value="HAMP"/>
    <property type="match status" value="1"/>
</dbReference>
<dbReference type="Gene3D" id="1.10.287.950">
    <property type="entry name" value="Methyl-accepting chemotaxis protein"/>
    <property type="match status" value="1"/>
</dbReference>
<dbReference type="InterPro" id="IPR024478">
    <property type="entry name" value="HlyB_4HB_MCP"/>
</dbReference>
<evidence type="ECO:0000256" key="3">
    <source>
        <dbReference type="ARBA" id="ARBA00023136"/>
    </source>
</evidence>
<evidence type="ECO:0008006" key="12">
    <source>
        <dbReference type="Google" id="ProtNLM"/>
    </source>
</evidence>
<dbReference type="InterPro" id="IPR003660">
    <property type="entry name" value="HAMP_dom"/>
</dbReference>
<dbReference type="PROSITE" id="PS50885">
    <property type="entry name" value="HAMP"/>
    <property type="match status" value="1"/>
</dbReference>
<dbReference type="Pfam" id="PF12729">
    <property type="entry name" value="4HB_MCP_1"/>
    <property type="match status" value="1"/>
</dbReference>
<accession>A0A0W1AUU3</accession>
<keyword evidence="7" id="KW-0812">Transmembrane</keyword>
<name>A0A0W1AUU3_9BACL</name>
<dbReference type="SMART" id="SM00283">
    <property type="entry name" value="MA"/>
    <property type="match status" value="1"/>
</dbReference>
<evidence type="ECO:0000256" key="4">
    <source>
        <dbReference type="ARBA" id="ARBA00023224"/>
    </source>
</evidence>
<evidence type="ECO:0000256" key="2">
    <source>
        <dbReference type="ARBA" id="ARBA00022475"/>
    </source>
</evidence>
<dbReference type="Pfam" id="PF00672">
    <property type="entry name" value="HAMP"/>
    <property type="match status" value="1"/>
</dbReference>
<dbReference type="AlphaFoldDB" id="A0A0W1AUU3"/>
<dbReference type="SUPFAM" id="SSF58104">
    <property type="entry name" value="Methyl-accepting chemotaxis protein (MCP) signaling domain"/>
    <property type="match status" value="1"/>
</dbReference>
<dbReference type="SMART" id="SM00304">
    <property type="entry name" value="HAMP"/>
    <property type="match status" value="1"/>
</dbReference>
<evidence type="ECO:0000313" key="11">
    <source>
        <dbReference type="Proteomes" id="UP000054709"/>
    </source>
</evidence>
<gene>
    <name evidence="10" type="ORF">UQ64_22085</name>
</gene>
<comment type="caution">
    <text evidence="10">The sequence shown here is derived from an EMBL/GenBank/DDBJ whole genome shotgun (WGS) entry which is preliminary data.</text>
</comment>
<evidence type="ECO:0000256" key="5">
    <source>
        <dbReference type="ARBA" id="ARBA00029447"/>
    </source>
</evidence>
<comment type="similarity">
    <text evidence="5">Belongs to the methyl-accepting chemotaxis (MCP) protein family.</text>
</comment>
<evidence type="ECO:0000259" key="8">
    <source>
        <dbReference type="PROSITE" id="PS50111"/>
    </source>
</evidence>
<feature type="domain" description="Methyl-accepting transducer" evidence="8">
    <location>
        <begin position="282"/>
        <end position="518"/>
    </location>
</feature>
<evidence type="ECO:0000313" key="10">
    <source>
        <dbReference type="EMBL" id="KTD85100.1"/>
    </source>
</evidence>
<keyword evidence="11" id="KW-1185">Reference proteome</keyword>
<proteinExistence type="inferred from homology"/>
<sequence length="568" mass="61622">MKNMKVKFKIGILLVFSVVMLNIVGVTGFITMDKMAQKTTETYNENLLPVSYVGQMRTNNRAIEAFLLERLMSVDVNKNKQLKENIAVKVQENSNLLNKLKTVQYNDSTVVSKIKEYESSLTDYRVQRENIIQVADSKGSKEAFQVFTGEFSNSREKMINMLKGISDSLLKGAGDHNSESTATAKSMKIKSLVLISFSLIICIVLSVAIIRLITKPLKELQGLMKRAENGDLTVIATYTAKDEIGQINSSFNNMLESLRKMMQGIAESAELLSASSQEMSASAEQTSLASQMIAESSGEIAAGFDEQTESINRTSQSIQAMTNNISAVESSSFEMSDLMGFASGSTDRGVIAVDNIIEQMKEIDSGVTQSQEIISNLGQLSQDINTIITTINGIATQTNLLALNASIEAARAGEHGRGFAVVAGEIRGLAEATRNSSLKVTDIITYIQKQTEKAVESMAFGSELVSIGVVQSQLVSQAFHEIQSSIKEATLQTEEIREAVAHVSLESQGVAAAMEQVNAISDKGAVGVQDTSAASQQQLSAMEEMSASAQYLAVLAEDLQKTLARFRL</sequence>
<dbReference type="PROSITE" id="PS50111">
    <property type="entry name" value="CHEMOTAXIS_TRANSDUC_2"/>
    <property type="match status" value="1"/>
</dbReference>
<keyword evidence="3 7" id="KW-0472">Membrane</keyword>
<dbReference type="GO" id="GO:0007165">
    <property type="term" value="P:signal transduction"/>
    <property type="evidence" value="ECO:0007669"/>
    <property type="project" value="UniProtKB-KW"/>
</dbReference>